<dbReference type="EMBL" id="FOIM01000010">
    <property type="protein sequence ID" value="SET64519.1"/>
    <property type="molecule type" value="Genomic_DNA"/>
</dbReference>
<name>A0A1I0G1S7_9FIRM</name>
<dbReference type="GeneID" id="93279872"/>
<accession>A0A1I0G1S7</accession>
<dbReference type="STRING" id="460384.SAMN05216313_11064"/>
<dbReference type="AlphaFoldDB" id="A0A1I0G1S7"/>
<reference evidence="2" key="1">
    <citation type="submission" date="2016-10" db="EMBL/GenBank/DDBJ databases">
        <authorList>
            <person name="Varghese N."/>
            <person name="Submissions S."/>
        </authorList>
    </citation>
    <scope>NUCLEOTIDE SEQUENCE [LARGE SCALE GENOMIC DNA]</scope>
    <source>
        <strain evidence="2">NLAE-zl-G277</strain>
    </source>
</reference>
<proteinExistence type="predicted"/>
<gene>
    <name evidence="1" type="ORF">SAMN05216313_11064</name>
</gene>
<sequence length="259" mass="30246">METVKQIRIPVIADSVLSPDFFYGDNTGIYFVTDDDQYGRITFENLDSVKICRGEVMPYKVDYSLGDRGTWVYQVENSKWQQERFDYENRYYGKSYEFGGDVNEMLTDFKHYLFSFHDQFIEVIARGFWFEKSESSLFGKKLMDGHPFLPLPEDAAERITAHSLTSQIRKNPKPKEQLVADAQFCSQKIYEFALELDGTATVDHTLLLSYRNGKLVSTLRGYFGRRGVEFDGFASLEQVIPLVENYMGEVYERRRFLQM</sequence>
<keyword evidence="2" id="KW-1185">Reference proteome</keyword>
<evidence type="ECO:0000313" key="1">
    <source>
        <dbReference type="EMBL" id="SET64519.1"/>
    </source>
</evidence>
<organism evidence="1 2">
    <name type="scientific">Enterocloster lavalensis</name>
    <dbReference type="NCBI Taxonomy" id="460384"/>
    <lineage>
        <taxon>Bacteria</taxon>
        <taxon>Bacillati</taxon>
        <taxon>Bacillota</taxon>
        <taxon>Clostridia</taxon>
        <taxon>Lachnospirales</taxon>
        <taxon>Lachnospiraceae</taxon>
        <taxon>Enterocloster</taxon>
    </lineage>
</organism>
<protein>
    <submittedName>
        <fullName evidence="1">Uncharacterized protein</fullName>
    </submittedName>
</protein>
<evidence type="ECO:0000313" key="2">
    <source>
        <dbReference type="Proteomes" id="UP000198508"/>
    </source>
</evidence>
<dbReference type="Proteomes" id="UP000198508">
    <property type="component" value="Unassembled WGS sequence"/>
</dbReference>
<dbReference type="RefSeq" id="WP_092363488.1">
    <property type="nucleotide sequence ID" value="NZ_FOIM01000010.1"/>
</dbReference>